<evidence type="ECO:0000313" key="1">
    <source>
        <dbReference type="EMBL" id="GAA3902079.1"/>
    </source>
</evidence>
<name>A0ABP7LLU7_9SPHN</name>
<comment type="caution">
    <text evidence="1">The sequence shown here is derived from an EMBL/GenBank/DDBJ whole genome shotgun (WGS) entry which is preliminary data.</text>
</comment>
<gene>
    <name evidence="1" type="ORF">GCM10022276_21000</name>
</gene>
<keyword evidence="2" id="KW-1185">Reference proteome</keyword>
<protein>
    <submittedName>
        <fullName evidence="1">Uncharacterized protein</fullName>
    </submittedName>
</protein>
<dbReference type="Proteomes" id="UP001500827">
    <property type="component" value="Unassembled WGS sequence"/>
</dbReference>
<accession>A0ABP7LLU7</accession>
<organism evidence="1 2">
    <name type="scientific">Sphingomonas limnosediminicola</name>
    <dbReference type="NCBI Taxonomy" id="940133"/>
    <lineage>
        <taxon>Bacteria</taxon>
        <taxon>Pseudomonadati</taxon>
        <taxon>Pseudomonadota</taxon>
        <taxon>Alphaproteobacteria</taxon>
        <taxon>Sphingomonadales</taxon>
        <taxon>Sphingomonadaceae</taxon>
        <taxon>Sphingomonas</taxon>
    </lineage>
</organism>
<dbReference type="EMBL" id="BAABBM010000001">
    <property type="protein sequence ID" value="GAA3902079.1"/>
    <property type="molecule type" value="Genomic_DNA"/>
</dbReference>
<sequence length="68" mass="7435">MKIEGSVRSNLLAAIASSRRLRGQRVHRDTLKHWQQIAEHAGRVSMHGEAVTDLVAELNAELAHAVAA</sequence>
<reference evidence="2" key="1">
    <citation type="journal article" date="2019" name="Int. J. Syst. Evol. Microbiol.">
        <title>The Global Catalogue of Microorganisms (GCM) 10K type strain sequencing project: providing services to taxonomists for standard genome sequencing and annotation.</title>
        <authorList>
            <consortium name="The Broad Institute Genomics Platform"/>
            <consortium name="The Broad Institute Genome Sequencing Center for Infectious Disease"/>
            <person name="Wu L."/>
            <person name="Ma J."/>
        </authorList>
    </citation>
    <scope>NUCLEOTIDE SEQUENCE [LARGE SCALE GENOMIC DNA]</scope>
    <source>
        <strain evidence="2">JCM 17543</strain>
    </source>
</reference>
<evidence type="ECO:0000313" key="2">
    <source>
        <dbReference type="Proteomes" id="UP001500827"/>
    </source>
</evidence>
<dbReference type="RefSeq" id="WP_344699638.1">
    <property type="nucleotide sequence ID" value="NZ_BAABBM010000001.1"/>
</dbReference>
<proteinExistence type="predicted"/>